<feature type="repeat" description="TPR" evidence="1">
    <location>
        <begin position="115"/>
        <end position="148"/>
    </location>
</feature>
<feature type="repeat" description="TPR" evidence="1">
    <location>
        <begin position="150"/>
        <end position="183"/>
    </location>
</feature>
<feature type="repeat" description="TPR" evidence="1">
    <location>
        <begin position="14"/>
        <end position="47"/>
    </location>
</feature>
<name>A0A832WID3_9EURY</name>
<proteinExistence type="predicted"/>
<dbReference type="AlphaFoldDB" id="A0A832WID3"/>
<dbReference type="SMR" id="A0A832WID3"/>
<dbReference type="Gene3D" id="1.25.40.10">
    <property type="entry name" value="Tetratricopeptide repeat domain"/>
    <property type="match status" value="5"/>
</dbReference>
<dbReference type="Proteomes" id="UP000645676">
    <property type="component" value="Unassembled WGS sequence"/>
</dbReference>
<comment type="caution">
    <text evidence="2">The sequence shown here is derived from an EMBL/GenBank/DDBJ whole genome shotgun (WGS) entry which is preliminary data.</text>
</comment>
<dbReference type="InterPro" id="IPR011990">
    <property type="entry name" value="TPR-like_helical_dom_sf"/>
</dbReference>
<evidence type="ECO:0000313" key="2">
    <source>
        <dbReference type="EMBL" id="HII60052.1"/>
    </source>
</evidence>
<dbReference type="SUPFAM" id="SSF48452">
    <property type="entry name" value="TPR-like"/>
    <property type="match status" value="2"/>
</dbReference>
<evidence type="ECO:0000313" key="3">
    <source>
        <dbReference type="Proteomes" id="UP000645676"/>
    </source>
</evidence>
<dbReference type="Pfam" id="PF13432">
    <property type="entry name" value="TPR_16"/>
    <property type="match status" value="2"/>
</dbReference>
<dbReference type="RefSeq" id="WP_010870946.1">
    <property type="nucleotide sequence ID" value="NC_000909.1"/>
</dbReference>
<dbReference type="Pfam" id="PF13414">
    <property type="entry name" value="TPR_11"/>
    <property type="match status" value="1"/>
</dbReference>
<keyword evidence="1" id="KW-0802">TPR repeat</keyword>
<dbReference type="Pfam" id="PF00515">
    <property type="entry name" value="TPR_1"/>
    <property type="match status" value="1"/>
</dbReference>
<gene>
    <name evidence="2" type="ORF">HA335_05740</name>
</gene>
<dbReference type="SMART" id="SM00028">
    <property type="entry name" value="TPR"/>
    <property type="match status" value="10"/>
</dbReference>
<dbReference type="OMA" id="AIRYKPD"/>
<feature type="repeat" description="TPR" evidence="1">
    <location>
        <begin position="48"/>
        <end position="81"/>
    </location>
</feature>
<dbReference type="InterPro" id="IPR019734">
    <property type="entry name" value="TPR_rpt"/>
</dbReference>
<dbReference type="PROSITE" id="PS50293">
    <property type="entry name" value="TPR_REGION"/>
    <property type="match status" value="1"/>
</dbReference>
<organism evidence="2 3">
    <name type="scientific">Methanocaldococcus jannaschii</name>
    <dbReference type="NCBI Taxonomy" id="2190"/>
    <lineage>
        <taxon>Archaea</taxon>
        <taxon>Methanobacteriati</taxon>
        <taxon>Methanobacteriota</taxon>
        <taxon>Methanomada group</taxon>
        <taxon>Methanococci</taxon>
        <taxon>Methanococcales</taxon>
        <taxon>Methanocaldococcaceae</taxon>
        <taxon>Methanocaldococcus</taxon>
    </lineage>
</organism>
<dbReference type="PANTHER" id="PTHR12558:SF13">
    <property type="entry name" value="CELL DIVISION CYCLE PROTEIN 27 HOMOLOG"/>
    <property type="match status" value="1"/>
</dbReference>
<protein>
    <submittedName>
        <fullName evidence="2">Tetratricopeptide repeat protein</fullName>
    </submittedName>
</protein>
<reference evidence="2" key="1">
    <citation type="journal article" date="2020" name="bioRxiv">
        <title>A rank-normalized archaeal taxonomy based on genome phylogeny resolves widespread incomplete and uneven classifications.</title>
        <authorList>
            <person name="Rinke C."/>
            <person name="Chuvochina M."/>
            <person name="Mussig A.J."/>
            <person name="Chaumeil P.-A."/>
            <person name="Waite D.W."/>
            <person name="Whitman W.B."/>
            <person name="Parks D.H."/>
            <person name="Hugenholtz P."/>
        </authorList>
    </citation>
    <scope>NUCLEOTIDE SEQUENCE</scope>
    <source>
        <strain evidence="2">UBA8849</strain>
    </source>
</reference>
<dbReference type="PROSITE" id="PS50005">
    <property type="entry name" value="TPR"/>
    <property type="match status" value="7"/>
</dbReference>
<feature type="repeat" description="TPR" evidence="1">
    <location>
        <begin position="379"/>
        <end position="412"/>
    </location>
</feature>
<evidence type="ECO:0000256" key="1">
    <source>
        <dbReference type="PROSITE-ProRule" id="PRU00339"/>
    </source>
</evidence>
<sequence>MNLFRKISEKLKSYEDWVTEANYYLDEGIYDKAVECYLKALEKKNTNPIDWFNLAYALYHLEKYDSALEAINEALKISPSNIYFAYLKGLIHYKRGEIILAYKYLKKASEKIKNEELFEILGDISVKYGRYEEALKYYLKSYKMANSKNLNALFKAGKIYLLFGDIDKAYDAFNEILQQNPSHECKKIVECMENVVNAINSYEDLNNGLTMIKNKDYIGALKIFNKVLQIDENSDISYYYKSVIAEIFEEYKKALEYIDKSISIFNRSLYYAKKGDILYKLGDEEGAIEAYNKAIKLNSQNPYAYFGLAILYYRKGELEKSSNFFDKVLETYLEELSEEDISALNLYSLIGKAETTGIPKYYHEAMKYVDNLINLENSSRWWYVKGYIYYKLGNYKDAYESFMNALRVNPKDISTLKSLAIVLEKSGKIDEAITTYTKILKIVNSLQFTCEIDNILEKLRSRKPTNLEIPSVLFDIPVMYHKPNITCFYASNLWKYMANNNPIGAYIYLSFIESYISLDEISQMVNDIKSKLSLEMYRYCELIDDYKSDESVLMQIKELLQKLGCML</sequence>
<feature type="repeat" description="TPR" evidence="1">
    <location>
        <begin position="268"/>
        <end position="301"/>
    </location>
</feature>
<accession>A0A832WID3</accession>
<dbReference type="EMBL" id="DUJR01000028">
    <property type="protein sequence ID" value="HII60052.1"/>
    <property type="molecule type" value="Genomic_DNA"/>
</dbReference>
<feature type="repeat" description="TPR" evidence="1">
    <location>
        <begin position="302"/>
        <end position="335"/>
    </location>
</feature>
<dbReference type="PANTHER" id="PTHR12558">
    <property type="entry name" value="CELL DIVISION CYCLE 16,23,27"/>
    <property type="match status" value="1"/>
</dbReference>